<dbReference type="Proteomes" id="UP000326179">
    <property type="component" value="Chromosome"/>
</dbReference>
<dbReference type="Gene3D" id="3.30.420.10">
    <property type="entry name" value="Ribonuclease H-like superfamily/Ribonuclease H"/>
    <property type="match status" value="1"/>
</dbReference>
<feature type="coiled-coil region" evidence="2">
    <location>
        <begin position="66"/>
        <end position="93"/>
    </location>
</feature>
<dbReference type="InterPro" id="IPR050900">
    <property type="entry name" value="Transposase_IS3/IS150/IS904"/>
</dbReference>
<protein>
    <submittedName>
        <fullName evidence="4">IS3 family transposase</fullName>
    </submittedName>
</protein>
<dbReference type="RefSeq" id="WP_153287286.1">
    <property type="nucleotide sequence ID" value="NZ_CP045643.1"/>
</dbReference>
<evidence type="ECO:0000259" key="3">
    <source>
        <dbReference type="PROSITE" id="PS50994"/>
    </source>
</evidence>
<dbReference type="Pfam" id="PF00665">
    <property type="entry name" value="rve"/>
    <property type="match status" value="1"/>
</dbReference>
<name>A0A5Q0L792_9ACTN</name>
<dbReference type="GO" id="GO:0004803">
    <property type="term" value="F:transposase activity"/>
    <property type="evidence" value="ECO:0007669"/>
    <property type="project" value="InterPro"/>
</dbReference>
<keyword evidence="5" id="KW-1185">Reference proteome</keyword>
<dbReference type="PANTHER" id="PTHR46889:SF4">
    <property type="entry name" value="TRANSPOSASE INSO FOR INSERTION SEQUENCE ELEMENT IS911B-RELATED"/>
    <property type="match status" value="1"/>
</dbReference>
<dbReference type="InterPro" id="IPR025948">
    <property type="entry name" value="HTH-like_dom"/>
</dbReference>
<sequence>MGMKHYPAEFKADAVTLYRSKPGATIKSVAGDLGVNTETLRNWIRAADGRRSGAHSSQTAFVPAGGDAVEAELAAARKRIRELEEERDILRKAARYFGDGDALVNRCQFVEDHQRRHGVKRLCDILGLARSSFYYWRRTVAARAARQAAEAELAARIDKIHQDSDGTYGAPRITAELRDEGGPMVNHKRVARIMRTIGIEGVRLRRRHRTTLADPATAKAPDLIQRDFTAAAVNTKYVGDITYLPVNGAKPLYLATVIDLASRRLAGWAIADHMRAELVIDALAAAEQTRGSLEGAIMHTDHGSQYASRAFAEMCRSAGVRRSMGAVGSSADNAAAESFNAAFKRATLKGRKGWPDKRQARLDAFRWLTRYNTRRRHSRLGQRSPIAYEDDFQPTATTLAQAA</sequence>
<dbReference type="Gene3D" id="1.10.10.60">
    <property type="entry name" value="Homeodomain-like"/>
    <property type="match status" value="1"/>
</dbReference>
<dbReference type="Pfam" id="PF13276">
    <property type="entry name" value="HTH_21"/>
    <property type="match status" value="1"/>
</dbReference>
<dbReference type="GO" id="GO:0003677">
    <property type="term" value="F:DNA binding"/>
    <property type="evidence" value="ECO:0007669"/>
    <property type="project" value="InterPro"/>
</dbReference>
<dbReference type="NCBIfam" id="NF033516">
    <property type="entry name" value="transpos_IS3"/>
    <property type="match status" value="1"/>
</dbReference>
<dbReference type="Pfam" id="PF01527">
    <property type="entry name" value="HTH_Tnp_1"/>
    <property type="match status" value="1"/>
</dbReference>
<dbReference type="AlphaFoldDB" id="A0A5Q0L792"/>
<dbReference type="PANTHER" id="PTHR46889">
    <property type="entry name" value="TRANSPOSASE INSF FOR INSERTION SEQUENCE IS3B-RELATED"/>
    <property type="match status" value="1"/>
</dbReference>
<dbReference type="SUPFAM" id="SSF46689">
    <property type="entry name" value="Homeodomain-like"/>
    <property type="match status" value="1"/>
</dbReference>
<dbReference type="InterPro" id="IPR036397">
    <property type="entry name" value="RNaseH_sf"/>
</dbReference>
<evidence type="ECO:0000256" key="2">
    <source>
        <dbReference type="SAM" id="Coils"/>
    </source>
</evidence>
<dbReference type="SUPFAM" id="SSF53098">
    <property type="entry name" value="Ribonuclease H-like"/>
    <property type="match status" value="1"/>
</dbReference>
<evidence type="ECO:0000256" key="1">
    <source>
        <dbReference type="ARBA" id="ARBA00002286"/>
    </source>
</evidence>
<proteinExistence type="predicted"/>
<dbReference type="PROSITE" id="PS50994">
    <property type="entry name" value="INTEGRASE"/>
    <property type="match status" value="1"/>
</dbReference>
<dbReference type="InterPro" id="IPR001584">
    <property type="entry name" value="Integrase_cat-core"/>
</dbReference>
<dbReference type="InterPro" id="IPR009057">
    <property type="entry name" value="Homeodomain-like_sf"/>
</dbReference>
<dbReference type="EMBL" id="CP045643">
    <property type="protein sequence ID" value="QFZ72920.1"/>
    <property type="molecule type" value="Genomic_DNA"/>
</dbReference>
<dbReference type="InterPro" id="IPR048020">
    <property type="entry name" value="Transpos_IS3"/>
</dbReference>
<evidence type="ECO:0000313" key="4">
    <source>
        <dbReference type="EMBL" id="QFZ72920.1"/>
    </source>
</evidence>
<comment type="function">
    <text evidence="1">Involved in the transposition of the insertion sequence.</text>
</comment>
<keyword evidence="2" id="KW-0175">Coiled coil</keyword>
<dbReference type="GO" id="GO:0015074">
    <property type="term" value="P:DNA integration"/>
    <property type="evidence" value="ECO:0007669"/>
    <property type="project" value="InterPro"/>
</dbReference>
<gene>
    <name evidence="4" type="ORF">GFH48_06250</name>
</gene>
<evidence type="ECO:0000313" key="5">
    <source>
        <dbReference type="Proteomes" id="UP000326179"/>
    </source>
</evidence>
<dbReference type="InterPro" id="IPR002514">
    <property type="entry name" value="Transposase_8"/>
</dbReference>
<accession>A0A5Q0L792</accession>
<dbReference type="KEGG" id="sfy:GFH48_06250"/>
<reference evidence="4 5" key="1">
    <citation type="submission" date="2019-10" db="EMBL/GenBank/DDBJ databases">
        <title>A novel species.</title>
        <authorList>
            <person name="Gao J."/>
        </authorList>
    </citation>
    <scope>NUCLEOTIDE SEQUENCE [LARGE SCALE GENOMIC DNA]</scope>
    <source>
        <strain evidence="4 5">QMT-28</strain>
    </source>
</reference>
<dbReference type="GO" id="GO:0006313">
    <property type="term" value="P:DNA transposition"/>
    <property type="evidence" value="ECO:0007669"/>
    <property type="project" value="InterPro"/>
</dbReference>
<organism evidence="4 5">
    <name type="scientific">Streptomyces fagopyri</name>
    <dbReference type="NCBI Taxonomy" id="2662397"/>
    <lineage>
        <taxon>Bacteria</taxon>
        <taxon>Bacillati</taxon>
        <taxon>Actinomycetota</taxon>
        <taxon>Actinomycetes</taxon>
        <taxon>Kitasatosporales</taxon>
        <taxon>Streptomycetaceae</taxon>
        <taxon>Streptomyces</taxon>
    </lineage>
</organism>
<dbReference type="InterPro" id="IPR012337">
    <property type="entry name" value="RNaseH-like_sf"/>
</dbReference>
<feature type="domain" description="Integrase catalytic" evidence="3">
    <location>
        <begin position="217"/>
        <end position="393"/>
    </location>
</feature>